<accession>A0A1H9E8F3</accession>
<dbReference type="RefSeq" id="WP_091470290.1">
    <property type="nucleotide sequence ID" value="NZ_FOEI01000010.1"/>
</dbReference>
<evidence type="ECO:0000256" key="1">
    <source>
        <dbReference type="SAM" id="Phobius"/>
    </source>
</evidence>
<evidence type="ECO:0000313" key="2">
    <source>
        <dbReference type="EMBL" id="SEQ22016.1"/>
    </source>
</evidence>
<name>A0A1H9E8F3_9FLAO</name>
<dbReference type="OrthoDB" id="1179771at2"/>
<feature type="transmembrane region" description="Helical" evidence="1">
    <location>
        <begin position="28"/>
        <end position="48"/>
    </location>
</feature>
<reference evidence="2 3" key="1">
    <citation type="submission" date="2016-10" db="EMBL/GenBank/DDBJ databases">
        <authorList>
            <person name="de Groot N.N."/>
        </authorList>
    </citation>
    <scope>NUCLEOTIDE SEQUENCE [LARGE SCALE GENOMIC DNA]</scope>
    <source>
        <strain evidence="2 3">DSM 27078</strain>
    </source>
</reference>
<dbReference type="EMBL" id="FOEI01000010">
    <property type="protein sequence ID" value="SEQ22016.1"/>
    <property type="molecule type" value="Genomic_DNA"/>
</dbReference>
<keyword evidence="3" id="KW-1185">Reference proteome</keyword>
<keyword evidence="1" id="KW-1133">Transmembrane helix</keyword>
<proteinExistence type="predicted"/>
<feature type="transmembrane region" description="Helical" evidence="1">
    <location>
        <begin position="7"/>
        <end position="22"/>
    </location>
</feature>
<dbReference type="Proteomes" id="UP000198648">
    <property type="component" value="Unassembled WGS sequence"/>
</dbReference>
<keyword evidence="1" id="KW-0812">Transmembrane</keyword>
<keyword evidence="1" id="KW-0472">Membrane</keyword>
<sequence length="77" mass="9001">MSKQTKSILFNFLGFVIIYFPFKYLFEAYSGFSTIQCLIAAFLSTLILSPKFQAVKTHEGEKLFMKWLFFKGVKEIK</sequence>
<dbReference type="AlphaFoldDB" id="A0A1H9E8F3"/>
<organism evidence="2 3">
    <name type="scientific">Flavobacterium urocaniciphilum</name>
    <dbReference type="NCBI Taxonomy" id="1299341"/>
    <lineage>
        <taxon>Bacteria</taxon>
        <taxon>Pseudomonadati</taxon>
        <taxon>Bacteroidota</taxon>
        <taxon>Flavobacteriia</taxon>
        <taxon>Flavobacteriales</taxon>
        <taxon>Flavobacteriaceae</taxon>
        <taxon>Flavobacterium</taxon>
    </lineage>
</organism>
<protein>
    <submittedName>
        <fullName evidence="2">Uncharacterized protein</fullName>
    </submittedName>
</protein>
<dbReference type="STRING" id="1299341.SAMN05444005_11061"/>
<evidence type="ECO:0000313" key="3">
    <source>
        <dbReference type="Proteomes" id="UP000198648"/>
    </source>
</evidence>
<gene>
    <name evidence="2" type="ORF">SAMN05444005_11061</name>
</gene>